<comment type="subcellular location">
    <subcellularLocation>
        <location evidence="1">Membrane</location>
        <topology evidence="1">Multi-pass membrane protein</topology>
    </subcellularLocation>
</comment>
<dbReference type="PANTHER" id="PTHR30238">
    <property type="entry name" value="MEMBRANE BOUND PREDICTED REDOX MODULATOR"/>
    <property type="match status" value="1"/>
</dbReference>
<dbReference type="GO" id="GO:0016020">
    <property type="term" value="C:membrane"/>
    <property type="evidence" value="ECO:0007669"/>
    <property type="project" value="UniProtKB-SubCell"/>
</dbReference>
<feature type="transmembrane region" description="Helical" evidence="6">
    <location>
        <begin position="199"/>
        <end position="220"/>
    </location>
</feature>
<dbReference type="Pfam" id="PF03741">
    <property type="entry name" value="TerC"/>
    <property type="match status" value="1"/>
</dbReference>
<evidence type="ECO:0000313" key="7">
    <source>
        <dbReference type="EMBL" id="MBK6975140.1"/>
    </source>
</evidence>
<accession>A0A9D7E968</accession>
<evidence type="ECO:0000256" key="3">
    <source>
        <dbReference type="ARBA" id="ARBA00022692"/>
    </source>
</evidence>
<feature type="transmembrane region" description="Helical" evidence="6">
    <location>
        <begin position="164"/>
        <end position="184"/>
    </location>
</feature>
<feature type="transmembrane region" description="Helical" evidence="6">
    <location>
        <begin position="112"/>
        <end position="130"/>
    </location>
</feature>
<feature type="transmembrane region" description="Helical" evidence="6">
    <location>
        <begin position="47"/>
        <end position="66"/>
    </location>
</feature>
<dbReference type="InterPro" id="IPR005496">
    <property type="entry name" value="Integral_membrane_TerC"/>
</dbReference>
<dbReference type="Proteomes" id="UP000807785">
    <property type="component" value="Unassembled WGS sequence"/>
</dbReference>
<keyword evidence="3 6" id="KW-0812">Transmembrane</keyword>
<name>A0A9D7E968_9PROT</name>
<comment type="caution">
    <text evidence="7">The sequence shown here is derived from an EMBL/GenBank/DDBJ whole genome shotgun (WGS) entry which is preliminary data.</text>
</comment>
<evidence type="ECO:0000256" key="5">
    <source>
        <dbReference type="ARBA" id="ARBA00023136"/>
    </source>
</evidence>
<evidence type="ECO:0000256" key="6">
    <source>
        <dbReference type="SAM" id="Phobius"/>
    </source>
</evidence>
<evidence type="ECO:0000313" key="8">
    <source>
        <dbReference type="Proteomes" id="UP000807785"/>
    </source>
</evidence>
<feature type="transmembrane region" description="Helical" evidence="6">
    <location>
        <begin position="72"/>
        <end position="91"/>
    </location>
</feature>
<keyword evidence="4 6" id="KW-1133">Transmembrane helix</keyword>
<dbReference type="InterPro" id="IPR022301">
    <property type="entry name" value="Integral_membrane_YjbE"/>
</dbReference>
<comment type="similarity">
    <text evidence="2">Belongs to the TerC family.</text>
</comment>
<evidence type="ECO:0000256" key="4">
    <source>
        <dbReference type="ARBA" id="ARBA00022989"/>
    </source>
</evidence>
<dbReference type="EMBL" id="JADJEV010000005">
    <property type="protein sequence ID" value="MBK6975140.1"/>
    <property type="molecule type" value="Genomic_DNA"/>
</dbReference>
<dbReference type="PANTHER" id="PTHR30238:SF4">
    <property type="entry name" value="SLL1022 PROTEIN"/>
    <property type="match status" value="1"/>
</dbReference>
<proteinExistence type="inferred from homology"/>
<reference evidence="7" key="1">
    <citation type="submission" date="2020-10" db="EMBL/GenBank/DDBJ databases">
        <title>Connecting structure to function with the recovery of over 1000 high-quality activated sludge metagenome-assembled genomes encoding full-length rRNA genes using long-read sequencing.</title>
        <authorList>
            <person name="Singleton C.M."/>
            <person name="Petriglieri F."/>
            <person name="Kristensen J.M."/>
            <person name="Kirkegaard R.H."/>
            <person name="Michaelsen T.Y."/>
            <person name="Andersen M.H."/>
            <person name="Karst S.M."/>
            <person name="Dueholm M.S."/>
            <person name="Nielsen P.H."/>
            <person name="Albertsen M."/>
        </authorList>
    </citation>
    <scope>NUCLEOTIDE SEQUENCE</scope>
    <source>
        <strain evidence="7">Bjer_18-Q3-R1-45_BAT3C.347</strain>
    </source>
</reference>
<evidence type="ECO:0000256" key="2">
    <source>
        <dbReference type="ARBA" id="ARBA00007511"/>
    </source>
</evidence>
<dbReference type="AlphaFoldDB" id="A0A9D7E968"/>
<evidence type="ECO:0000256" key="1">
    <source>
        <dbReference type="ARBA" id="ARBA00004141"/>
    </source>
</evidence>
<gene>
    <name evidence="7" type="ORF">IPH26_20115</name>
</gene>
<feature type="transmembrane region" description="Helical" evidence="6">
    <location>
        <begin position="136"/>
        <end position="152"/>
    </location>
</feature>
<keyword evidence="5 6" id="KW-0472">Membrane</keyword>
<feature type="transmembrane region" description="Helical" evidence="6">
    <location>
        <begin position="12"/>
        <end position="35"/>
    </location>
</feature>
<sequence length="231" mass="24374">MPDLSSAAFWIAVMQIIAIDLILSGDNAVVIALACRNLPPEQRKKGIFWGVFGAVGLRVLLTAFAAKLLGMPYLKLAGGLLLLWIGVRLLVADDQGGHEIAAASGLWSAVKTIVIADFVMSIDNVIAVAAASRDSLFLLLFGLAVSIPLIVWSSQIVLKLMERYPVMVTFGAGLLGWVAGGMLVGDVAVKEQVEAMVPAAQYVAAVLGAAFVVAAGTWIARRRTTADYPVV</sequence>
<organism evidence="7 8">
    <name type="scientific">Candidatus Methylophosphatis roskildensis</name>
    <dbReference type="NCBI Taxonomy" id="2899263"/>
    <lineage>
        <taxon>Bacteria</taxon>
        <taxon>Pseudomonadati</taxon>
        <taxon>Pseudomonadota</taxon>
        <taxon>Betaproteobacteria</taxon>
        <taxon>Nitrosomonadales</taxon>
        <taxon>Sterolibacteriaceae</taxon>
        <taxon>Candidatus Methylophosphatis</taxon>
    </lineage>
</organism>
<protein>
    <submittedName>
        <fullName evidence="7">TerC family protein</fullName>
    </submittedName>
</protein>
<dbReference type="NCBIfam" id="TIGR03717">
    <property type="entry name" value="R_switched_YjbE"/>
    <property type="match status" value="1"/>
</dbReference>